<gene>
    <name evidence="2" type="ORF">GCK32_001243</name>
</gene>
<dbReference type="InterPro" id="IPR046815">
    <property type="entry name" value="P2RX7_C"/>
</dbReference>
<dbReference type="AlphaFoldDB" id="A0AAN8G5T6"/>
<evidence type="ECO:0000259" key="1">
    <source>
        <dbReference type="Pfam" id="PF20478"/>
    </source>
</evidence>
<protein>
    <recommendedName>
        <fullName evidence="1">P2X purinoreceptor 7 intracellular domain-containing protein</fullName>
    </recommendedName>
</protein>
<comment type="caution">
    <text evidence="2">The sequence shown here is derived from an EMBL/GenBank/DDBJ whole genome shotgun (WGS) entry which is preliminary data.</text>
</comment>
<name>A0AAN8G5T6_TRICO</name>
<proteinExistence type="predicted"/>
<dbReference type="EMBL" id="WIXE01003082">
    <property type="protein sequence ID" value="KAK5984265.1"/>
    <property type="molecule type" value="Genomic_DNA"/>
</dbReference>
<dbReference type="Proteomes" id="UP001331761">
    <property type="component" value="Unassembled WGS sequence"/>
</dbReference>
<organism evidence="2 3">
    <name type="scientific">Trichostrongylus colubriformis</name>
    <name type="common">Black scour worm</name>
    <dbReference type="NCBI Taxonomy" id="6319"/>
    <lineage>
        <taxon>Eukaryota</taxon>
        <taxon>Metazoa</taxon>
        <taxon>Ecdysozoa</taxon>
        <taxon>Nematoda</taxon>
        <taxon>Chromadorea</taxon>
        <taxon>Rhabditida</taxon>
        <taxon>Rhabditina</taxon>
        <taxon>Rhabditomorpha</taxon>
        <taxon>Strongyloidea</taxon>
        <taxon>Trichostrongylidae</taxon>
        <taxon>Trichostrongylus</taxon>
    </lineage>
</organism>
<reference evidence="2 3" key="1">
    <citation type="submission" date="2019-10" db="EMBL/GenBank/DDBJ databases">
        <title>Assembly and Annotation for the nematode Trichostrongylus colubriformis.</title>
        <authorList>
            <person name="Martin J."/>
        </authorList>
    </citation>
    <scope>NUCLEOTIDE SEQUENCE [LARGE SCALE GENOMIC DNA]</scope>
    <source>
        <strain evidence="2">G859</strain>
        <tissue evidence="2">Whole worm</tissue>
    </source>
</reference>
<evidence type="ECO:0000313" key="2">
    <source>
        <dbReference type="EMBL" id="KAK5984265.1"/>
    </source>
</evidence>
<evidence type="ECO:0000313" key="3">
    <source>
        <dbReference type="Proteomes" id="UP001331761"/>
    </source>
</evidence>
<keyword evidence="3" id="KW-1185">Reference proteome</keyword>
<dbReference type="PANTHER" id="PTHR36981">
    <property type="entry name" value="ZGC:195170"/>
    <property type="match status" value="1"/>
</dbReference>
<dbReference type="Pfam" id="PF20478">
    <property type="entry name" value="P2RX7_C"/>
    <property type="match status" value="1"/>
</dbReference>
<accession>A0AAN8G5T6</accession>
<feature type="domain" description="P2X purinoreceptor 7 intracellular" evidence="1">
    <location>
        <begin position="69"/>
        <end position="171"/>
    </location>
</feature>
<sequence>MDSGEVMADEGIACPVVIGNPEAELVERIGRREAERAVRRRAEKNDSTVRENICCRESLDQEGRKCQPLEALEAMMREAGQCILQHASFHKVVLDPEVLRMVMRTVRFERKLTKKPVEDENRSLRYCAYRSFVFWCYGQLGMNRRFELPACVRGAIMKAYPSSSGIYVGFKEAAEGHGTAECDYEEWRESTEL</sequence>
<dbReference type="PANTHER" id="PTHR36981:SF1">
    <property type="entry name" value="P2X PURINORECEPTOR 7 INTRACELLULAR DOMAIN-CONTAINING PROTEIN"/>
    <property type="match status" value="1"/>
</dbReference>